<feature type="compositionally biased region" description="Basic and acidic residues" evidence="1">
    <location>
        <begin position="22"/>
        <end position="32"/>
    </location>
</feature>
<feature type="region of interest" description="Disordered" evidence="1">
    <location>
        <begin position="1"/>
        <end position="262"/>
    </location>
</feature>
<keyword evidence="4" id="KW-1185">Reference proteome</keyword>
<feature type="compositionally biased region" description="Low complexity" evidence="1">
    <location>
        <begin position="169"/>
        <end position="184"/>
    </location>
</feature>
<gene>
    <name evidence="3" type="ORF">SAMN04489860_2257</name>
</gene>
<feature type="region of interest" description="Disordered" evidence="1">
    <location>
        <begin position="792"/>
        <end position="814"/>
    </location>
</feature>
<evidence type="ECO:0000259" key="2">
    <source>
        <dbReference type="Pfam" id="PF12229"/>
    </source>
</evidence>
<feature type="domain" description="YoaR-like putative peptidoglycan binding" evidence="2">
    <location>
        <begin position="500"/>
        <end position="573"/>
    </location>
</feature>
<dbReference type="PANTHER" id="PTHR35788:SF1">
    <property type="entry name" value="EXPORTED PROTEIN"/>
    <property type="match status" value="1"/>
</dbReference>
<proteinExistence type="predicted"/>
<evidence type="ECO:0000313" key="3">
    <source>
        <dbReference type="EMBL" id="SDS74317.1"/>
    </source>
</evidence>
<dbReference type="eggNOG" id="COG2720">
    <property type="taxonomic scope" value="Bacteria"/>
</dbReference>
<dbReference type="STRING" id="545619.SAMN04489860_2257"/>
<reference evidence="3 4" key="1">
    <citation type="submission" date="2016-10" db="EMBL/GenBank/DDBJ databases">
        <authorList>
            <person name="de Groot N.N."/>
        </authorList>
    </citation>
    <scope>NUCLEOTIDE SEQUENCE [LARGE SCALE GENOMIC DNA]</scope>
    <source>
        <strain evidence="3 4">DSM 22126</strain>
    </source>
</reference>
<dbReference type="InterPro" id="IPR022029">
    <property type="entry name" value="YoaR-like_PG-bd"/>
</dbReference>
<dbReference type="InterPro" id="IPR052913">
    <property type="entry name" value="Glycopeptide_resist_protein"/>
</dbReference>
<sequence>MGRGMNQRDDEQAAPEGNSDDAAPKAEGRLPFEEQSDSPYEPLVRAYEPQDTTESSPDEDDPSGGQGELSDDRAEPTSGDETAEPSVETAGPTADAESTTAAPDEAVGDTPEPGASESASSDTPSGPEAHPAATAATREDVSGSDSEDITEPDPSTTPDADADADVEQDAAPAAEEPVPAAEPDGTAIIPAVRVDDAASPEPTDGPVAVPPAAAAPRPSSSPAAYRTPAEQVWAEQQSALAADDEPPVTEHPLGELDGEGAPSRWPRAGMWTVAGLVVLGGLYVGAQWMLADTVPRGTTVAGVDVGGLDTADAAARLDEELGPRAAEPLEVAAGEATTSVDPVAAGLTIDTEATAEDLTSFSWSPSRLWDQLFGGSEADLVVDVDDAALTTALEAAATGIDVAPVDGTVRFSGAKVESTDAVAGTAVVVDEATSVVSEGWLVEETPLELPTDSVEPDVTQDETDAALAEAEVVVSAPVVASVDDQSPELPPEALGDAASFPAKDGALVLTWDAEALDEAIVSRTNDLLTTAEDAHFEFVDGRPKVVGGETGTRLDDEQVVESVGAAAVSTDDRTAEIELVTTDPEDSAESLEELGVEEKIVEFSTPLTDEPVRTQNLVVGASKVNGTLVKPGESFSVTDALAPITEANGYGAAHIISDGEIIDGIGGGLSQMSTNMYNIGFFAGYEDVTHKPHSYYYSRYPEGRESTMFVGSIDMVWTNDTPYGVLIQAWVGDGKVNTVAWSTPYWDVTTSTSDRSNVVEPTTQTVDSPDCVASPAGGDGFSVTVYRKVSHDGSVDKDEAKSWTYKPQNAVECE</sequence>
<accession>A0A1H1UP93</accession>
<feature type="compositionally biased region" description="Low complexity" evidence="1">
    <location>
        <begin position="206"/>
        <end position="229"/>
    </location>
</feature>
<protein>
    <submittedName>
        <fullName evidence="3">Vancomycin resistance protein YoaR, contains peptidoglycan-binding and VanW domains</fullName>
    </submittedName>
</protein>
<dbReference type="EMBL" id="LT629776">
    <property type="protein sequence ID" value="SDS74317.1"/>
    <property type="molecule type" value="Genomic_DNA"/>
</dbReference>
<name>A0A1H1UP93_9CELL</name>
<dbReference type="Pfam" id="PF12229">
    <property type="entry name" value="PG_binding_4"/>
    <property type="match status" value="1"/>
</dbReference>
<feature type="compositionally biased region" description="Basic and acidic residues" evidence="1">
    <location>
        <begin position="792"/>
        <end position="801"/>
    </location>
</feature>
<dbReference type="Proteomes" id="UP000185663">
    <property type="component" value="Chromosome I"/>
</dbReference>
<dbReference type="Pfam" id="PF04294">
    <property type="entry name" value="VanW"/>
    <property type="match status" value="1"/>
</dbReference>
<feature type="compositionally biased region" description="Basic and acidic residues" evidence="1">
    <location>
        <begin position="1"/>
        <end position="11"/>
    </location>
</feature>
<organism evidence="3 4">
    <name type="scientific">Paraoerskovia marina</name>
    <dbReference type="NCBI Taxonomy" id="545619"/>
    <lineage>
        <taxon>Bacteria</taxon>
        <taxon>Bacillati</taxon>
        <taxon>Actinomycetota</taxon>
        <taxon>Actinomycetes</taxon>
        <taxon>Micrococcales</taxon>
        <taxon>Cellulomonadaceae</taxon>
        <taxon>Paraoerskovia</taxon>
    </lineage>
</organism>
<dbReference type="InterPro" id="IPR007391">
    <property type="entry name" value="Vancomycin_resist_VanW"/>
</dbReference>
<evidence type="ECO:0000256" key="1">
    <source>
        <dbReference type="SAM" id="MobiDB-lite"/>
    </source>
</evidence>
<dbReference type="PANTHER" id="PTHR35788">
    <property type="entry name" value="EXPORTED PROTEIN-RELATED"/>
    <property type="match status" value="1"/>
</dbReference>
<dbReference type="AlphaFoldDB" id="A0A1H1UP93"/>
<evidence type="ECO:0000313" key="4">
    <source>
        <dbReference type="Proteomes" id="UP000185663"/>
    </source>
</evidence>